<keyword evidence="2 8" id="KW-0963">Cytoplasm</keyword>
<evidence type="ECO:0000256" key="5">
    <source>
        <dbReference type="ARBA" id="ARBA00022723"/>
    </source>
</evidence>
<dbReference type="HAMAP" id="MF_00615">
    <property type="entry name" value="RNApol_arch_Rpo12"/>
    <property type="match status" value="1"/>
</dbReference>
<keyword evidence="7 8" id="KW-0804">Transcription</keyword>
<dbReference type="Gene3D" id="2.20.28.30">
    <property type="entry name" value="RNA polymerase ii, chain L"/>
    <property type="match status" value="1"/>
</dbReference>
<comment type="subunit">
    <text evidence="8">Part of the RNA polymerase complex.</text>
</comment>
<dbReference type="GO" id="GO:0003677">
    <property type="term" value="F:DNA binding"/>
    <property type="evidence" value="ECO:0007669"/>
    <property type="project" value="InterPro"/>
</dbReference>
<accession>A0A832UZ14</accession>
<comment type="similarity">
    <text evidence="8">Belongs to the archaeal Rpo12/eukaryotic RPC10 RNA polymerase subunit family.</text>
</comment>
<dbReference type="EMBL" id="DVAD01000004">
    <property type="protein sequence ID" value="HIJ99337.1"/>
    <property type="molecule type" value="Genomic_DNA"/>
</dbReference>
<protein>
    <recommendedName>
        <fullName evidence="8">DNA-directed RNA polymerase subunit Rpo12</fullName>
        <ecNumber evidence="8">2.7.7.6</ecNumber>
    </recommendedName>
    <alternativeName>
        <fullName evidence="8">DNA-directed RNA polymerase subunit P</fullName>
    </alternativeName>
</protein>
<comment type="caution">
    <text evidence="9">The sequence shown here is derived from an EMBL/GenBank/DDBJ whole genome shotgun (WGS) entry which is preliminary data.</text>
</comment>
<dbReference type="SMART" id="SM00659">
    <property type="entry name" value="RPOLCX"/>
    <property type="match status" value="1"/>
</dbReference>
<feature type="binding site" evidence="8">
    <location>
        <position position="27"/>
    </location>
    <ligand>
        <name>Zn(2+)</name>
        <dbReference type="ChEBI" id="CHEBI:29105"/>
    </ligand>
</feature>
<evidence type="ECO:0000256" key="2">
    <source>
        <dbReference type="ARBA" id="ARBA00022490"/>
    </source>
</evidence>
<comment type="cofactor">
    <cofactor evidence="8">
        <name>Zn(2+)</name>
        <dbReference type="ChEBI" id="CHEBI:29105"/>
    </cofactor>
    <text evidence="8">Binds 1 zinc ion.</text>
</comment>
<keyword evidence="3 8" id="KW-0808">Transferase</keyword>
<name>A0A832UZ14_9ARCH</name>
<evidence type="ECO:0000256" key="7">
    <source>
        <dbReference type="ARBA" id="ARBA00023163"/>
    </source>
</evidence>
<keyword evidence="1 8" id="KW-0240">DNA-directed RNA polymerase</keyword>
<sequence length="46" mass="5207">MSYRCISCGANTEELRDASGVIRCVKCDYKIFIKKRQPVARTVPSI</sequence>
<organism evidence="9 10">
    <name type="scientific">Candidatus Undinarchaeum marinum</name>
    <dbReference type="NCBI Taxonomy" id="2756141"/>
    <lineage>
        <taxon>Archaea</taxon>
        <taxon>Candidatus Undinarchaeota</taxon>
        <taxon>Candidatus Undinarchaeia</taxon>
        <taxon>Candidatus Undinarchaeales</taxon>
        <taxon>Candidatus Undinarchaeaceae</taxon>
        <taxon>Candidatus Undinarchaeum</taxon>
    </lineage>
</organism>
<proteinExistence type="inferred from homology"/>
<keyword evidence="6 8" id="KW-0862">Zinc</keyword>
<dbReference type="GO" id="GO:0006351">
    <property type="term" value="P:DNA-templated transcription"/>
    <property type="evidence" value="ECO:0007669"/>
    <property type="project" value="UniProtKB-UniRule"/>
</dbReference>
<feature type="binding site" evidence="8">
    <location>
        <position position="24"/>
    </location>
    <ligand>
        <name>Zn(2+)</name>
        <dbReference type="ChEBI" id="CHEBI:29105"/>
    </ligand>
</feature>
<dbReference type="Proteomes" id="UP000604391">
    <property type="component" value="Unassembled WGS sequence"/>
</dbReference>
<feature type="binding site" evidence="8">
    <location>
        <position position="8"/>
    </location>
    <ligand>
        <name>Zn(2+)</name>
        <dbReference type="ChEBI" id="CHEBI:29105"/>
    </ligand>
</feature>
<evidence type="ECO:0000256" key="3">
    <source>
        <dbReference type="ARBA" id="ARBA00022679"/>
    </source>
</evidence>
<evidence type="ECO:0000256" key="8">
    <source>
        <dbReference type="HAMAP-Rule" id="MF_00615"/>
    </source>
</evidence>
<dbReference type="SUPFAM" id="SSF63393">
    <property type="entry name" value="RNA polymerase subunits"/>
    <property type="match status" value="1"/>
</dbReference>
<dbReference type="AlphaFoldDB" id="A0A832UZ14"/>
<dbReference type="InterPro" id="IPR023464">
    <property type="entry name" value="Rpo12"/>
</dbReference>
<dbReference type="InterPro" id="IPR029040">
    <property type="entry name" value="RPABC4/Spt4"/>
</dbReference>
<dbReference type="GO" id="GO:0000428">
    <property type="term" value="C:DNA-directed RNA polymerase complex"/>
    <property type="evidence" value="ECO:0007669"/>
    <property type="project" value="UniProtKB-KW"/>
</dbReference>
<evidence type="ECO:0000256" key="6">
    <source>
        <dbReference type="ARBA" id="ARBA00022833"/>
    </source>
</evidence>
<comment type="catalytic activity">
    <reaction evidence="8">
        <text>RNA(n) + a ribonucleoside 5'-triphosphate = RNA(n+1) + diphosphate</text>
        <dbReference type="Rhea" id="RHEA:21248"/>
        <dbReference type="Rhea" id="RHEA-COMP:14527"/>
        <dbReference type="Rhea" id="RHEA-COMP:17342"/>
        <dbReference type="ChEBI" id="CHEBI:33019"/>
        <dbReference type="ChEBI" id="CHEBI:61557"/>
        <dbReference type="ChEBI" id="CHEBI:140395"/>
        <dbReference type="EC" id="2.7.7.6"/>
    </reaction>
</comment>
<keyword evidence="4 8" id="KW-0548">Nucleotidyltransferase</keyword>
<dbReference type="InterPro" id="IPR006591">
    <property type="entry name" value="RNAP_P/RPABC4"/>
</dbReference>
<keyword evidence="5 8" id="KW-0479">Metal-binding</keyword>
<dbReference type="GO" id="GO:0003899">
    <property type="term" value="F:DNA-directed RNA polymerase activity"/>
    <property type="evidence" value="ECO:0007669"/>
    <property type="project" value="UniProtKB-UniRule"/>
</dbReference>
<dbReference type="EC" id="2.7.7.6" evidence="8"/>
<evidence type="ECO:0000256" key="1">
    <source>
        <dbReference type="ARBA" id="ARBA00022478"/>
    </source>
</evidence>
<evidence type="ECO:0000256" key="4">
    <source>
        <dbReference type="ARBA" id="ARBA00022695"/>
    </source>
</evidence>
<reference evidence="9 10" key="1">
    <citation type="journal article" name="Nat. Commun.">
        <title>Undinarchaeota illuminate DPANN phylogeny and the impact of gene transfer on archaeal evolution.</title>
        <authorList>
            <person name="Dombrowski N."/>
            <person name="Williams T.A."/>
            <person name="Sun J."/>
            <person name="Woodcroft B.J."/>
            <person name="Lee J.H."/>
            <person name="Minh B.Q."/>
            <person name="Rinke C."/>
            <person name="Spang A."/>
        </authorList>
    </citation>
    <scope>NUCLEOTIDE SEQUENCE [LARGE SCALE GENOMIC DNA]</scope>
    <source>
        <strain evidence="9">MAG_bin17</strain>
    </source>
</reference>
<gene>
    <name evidence="8" type="primary">rpo12</name>
    <name evidence="8" type="synonym">rpoP</name>
    <name evidence="9" type="ORF">H1011_00750</name>
</gene>
<keyword evidence="10" id="KW-1185">Reference proteome</keyword>
<comment type="subcellular location">
    <subcellularLocation>
        <location evidence="8">Cytoplasm</location>
    </subcellularLocation>
</comment>
<evidence type="ECO:0000313" key="10">
    <source>
        <dbReference type="Proteomes" id="UP000604391"/>
    </source>
</evidence>
<evidence type="ECO:0000313" key="9">
    <source>
        <dbReference type="EMBL" id="HIJ99337.1"/>
    </source>
</evidence>
<comment type="function">
    <text evidence="8">DNA-dependent RNA polymerase (RNAP) catalyzes the transcription of DNA into RNA using the four ribonucleoside triphosphates as substrates.</text>
</comment>
<dbReference type="GO" id="GO:0008270">
    <property type="term" value="F:zinc ion binding"/>
    <property type="evidence" value="ECO:0007669"/>
    <property type="project" value="UniProtKB-UniRule"/>
</dbReference>
<dbReference type="GO" id="GO:0005737">
    <property type="term" value="C:cytoplasm"/>
    <property type="evidence" value="ECO:0007669"/>
    <property type="project" value="UniProtKB-SubCell"/>
</dbReference>